<dbReference type="Pfam" id="PF07826">
    <property type="entry name" value="IMP_cyclohyd"/>
    <property type="match status" value="1"/>
</dbReference>
<dbReference type="GO" id="GO:0003937">
    <property type="term" value="F:IMP cyclohydrolase activity"/>
    <property type="evidence" value="ECO:0007669"/>
    <property type="project" value="InterPro"/>
</dbReference>
<proteinExistence type="predicted"/>
<dbReference type="RefSeq" id="WP_156530515.1">
    <property type="nucleotide sequence ID" value="NZ_CACRUE010000003.1"/>
</dbReference>
<keyword evidence="2" id="KW-0378">Hydrolase</keyword>
<accession>A0A6N2YAW6</accession>
<dbReference type="Gene3D" id="3.60.20.20">
    <property type="entry name" value="Inosine monophosphate cyclohydrolase-like"/>
    <property type="match status" value="1"/>
</dbReference>
<organism evidence="2">
    <name type="scientific">Intestinibacter bartlettii</name>
    <dbReference type="NCBI Taxonomy" id="261299"/>
    <lineage>
        <taxon>Bacteria</taxon>
        <taxon>Bacillati</taxon>
        <taxon>Bacillota</taxon>
        <taxon>Clostridia</taxon>
        <taxon>Peptostreptococcales</taxon>
        <taxon>Peptostreptococcaceae</taxon>
        <taxon>Intestinibacter</taxon>
    </lineage>
</organism>
<dbReference type="InterPro" id="IPR036795">
    <property type="entry name" value="IMP_cyclohydrolase-like_sf"/>
</dbReference>
<dbReference type="InterPro" id="IPR020600">
    <property type="entry name" value="IMP_cyclohydrolase-like"/>
</dbReference>
<reference evidence="2" key="1">
    <citation type="submission" date="2019-11" db="EMBL/GenBank/DDBJ databases">
        <authorList>
            <person name="Feng L."/>
        </authorList>
    </citation>
    <scope>NUCLEOTIDE SEQUENCE</scope>
    <source>
        <strain evidence="2">IbartlettiiLFYP30</strain>
    </source>
</reference>
<protein>
    <submittedName>
        <fullName evidence="2">IMP cyclohydrolase</fullName>
    </submittedName>
</protein>
<dbReference type="EMBL" id="CACRUE010000003">
    <property type="protein sequence ID" value="VYT62822.1"/>
    <property type="molecule type" value="Genomic_DNA"/>
</dbReference>
<evidence type="ECO:0000313" key="2">
    <source>
        <dbReference type="EMBL" id="VYT62822.1"/>
    </source>
</evidence>
<dbReference type="GO" id="GO:0006188">
    <property type="term" value="P:IMP biosynthetic process"/>
    <property type="evidence" value="ECO:0007669"/>
    <property type="project" value="InterPro"/>
</dbReference>
<name>A0A6N2YAW6_9FIRM</name>
<sequence length="237" mass="26881">MNMLSLANELNSNTYPGRGIVIGKTKDGKKAVTAYFIMGRSNNSRNRVFVEEGEGIRTQAFDPSKLEDPSLIIYAPVRVLGNKTIVTNGDQTDTIYEGMDKQLTFEQSLRTREFEPDEPNYTPRISGIMHVENGKYNYAMSILKSNNGNPEACNRYTFAYENPVAGEGHFIHTYMHDGNPLPSFEGEPKLVEINGNIDEFTNMVWTNLNEDNKVSLFVRFIDIETGEYETRIVNKNK</sequence>
<feature type="domain" description="Inosine monophosphate cyclohydrolase-like" evidence="1">
    <location>
        <begin position="15"/>
        <end position="222"/>
    </location>
</feature>
<dbReference type="AlphaFoldDB" id="A0A6N2YAW6"/>
<gene>
    <name evidence="2" type="ORF">IBLFYP30_00763</name>
</gene>
<dbReference type="SUPFAM" id="SSF75569">
    <property type="entry name" value="Archaeal IMP cyclohydrolase PurO"/>
    <property type="match status" value="1"/>
</dbReference>
<evidence type="ECO:0000259" key="1">
    <source>
        <dbReference type="Pfam" id="PF07826"/>
    </source>
</evidence>